<evidence type="ECO:0000256" key="4">
    <source>
        <dbReference type="ARBA" id="ARBA00023136"/>
    </source>
</evidence>
<accession>A0A6H9YUP3</accession>
<comment type="caution">
    <text evidence="6">The sequence shown here is derived from an EMBL/GenBank/DDBJ whole genome shotgun (WGS) entry which is preliminary data.</text>
</comment>
<dbReference type="RefSeq" id="WP_151557029.1">
    <property type="nucleotide sequence ID" value="NZ_WBMT01000001.1"/>
</dbReference>
<sequence>MTERVQYTEFHPRWHRTRFPVFWWLRRRSYLVFVVRELTSVFVAWTVVYLLLLINAVAEDDAAYQRFLDWSGTWWVVLLNVVALALLLFHTVTWFNLAPKAIVARMRGRPLPGIWIQGAHYLAWALVSAGVAWLILG</sequence>
<evidence type="ECO:0000313" key="6">
    <source>
        <dbReference type="EMBL" id="KAB2352327.1"/>
    </source>
</evidence>
<organism evidence="6 7">
    <name type="scientific">Actinomadura rudentiformis</name>
    <dbReference type="NCBI Taxonomy" id="359158"/>
    <lineage>
        <taxon>Bacteria</taxon>
        <taxon>Bacillati</taxon>
        <taxon>Actinomycetota</taxon>
        <taxon>Actinomycetes</taxon>
        <taxon>Streptosporangiales</taxon>
        <taxon>Thermomonosporaceae</taxon>
        <taxon>Actinomadura</taxon>
    </lineage>
</organism>
<evidence type="ECO:0000256" key="1">
    <source>
        <dbReference type="ARBA" id="ARBA00022475"/>
    </source>
</evidence>
<evidence type="ECO:0000313" key="7">
    <source>
        <dbReference type="Proteomes" id="UP000468735"/>
    </source>
</evidence>
<dbReference type="AlphaFoldDB" id="A0A6H9YUP3"/>
<keyword evidence="2 5" id="KW-0812">Transmembrane</keyword>
<proteinExistence type="predicted"/>
<keyword evidence="7" id="KW-1185">Reference proteome</keyword>
<dbReference type="InterPro" id="IPR034804">
    <property type="entry name" value="SQR/QFR_C/D"/>
</dbReference>
<protein>
    <submittedName>
        <fullName evidence="6">Fumarate reductase subunit C</fullName>
    </submittedName>
</protein>
<feature type="transmembrane region" description="Helical" evidence="5">
    <location>
        <begin position="118"/>
        <end position="136"/>
    </location>
</feature>
<dbReference type="InterPro" id="IPR003510">
    <property type="entry name" value="Fumarate_red_C"/>
</dbReference>
<feature type="transmembrane region" description="Helical" evidence="5">
    <location>
        <begin position="74"/>
        <end position="97"/>
    </location>
</feature>
<evidence type="ECO:0000256" key="3">
    <source>
        <dbReference type="ARBA" id="ARBA00022989"/>
    </source>
</evidence>
<reference evidence="6 7" key="1">
    <citation type="submission" date="2019-09" db="EMBL/GenBank/DDBJ databases">
        <title>Actinomadura physcomitrii sp. nov., a novel actinomycete isolated from moss [Physcomitrium sphaericum (Ludw) Fuernr].</title>
        <authorList>
            <person name="Zhuang X."/>
            <person name="Liu C."/>
        </authorList>
    </citation>
    <scope>NUCLEOTIDE SEQUENCE [LARGE SCALE GENOMIC DNA]</scope>
    <source>
        <strain evidence="6 7">HMC1</strain>
    </source>
</reference>
<dbReference type="Pfam" id="PF02300">
    <property type="entry name" value="Fumarate_red_C"/>
    <property type="match status" value="1"/>
</dbReference>
<feature type="transmembrane region" description="Helical" evidence="5">
    <location>
        <begin position="30"/>
        <end position="54"/>
    </location>
</feature>
<evidence type="ECO:0000256" key="5">
    <source>
        <dbReference type="SAM" id="Phobius"/>
    </source>
</evidence>
<dbReference type="SUPFAM" id="SSF81343">
    <property type="entry name" value="Fumarate reductase respiratory complex transmembrane subunits"/>
    <property type="match status" value="1"/>
</dbReference>
<dbReference type="EMBL" id="WBMT01000001">
    <property type="protein sequence ID" value="KAB2352327.1"/>
    <property type="molecule type" value="Genomic_DNA"/>
</dbReference>
<dbReference type="Gene3D" id="1.20.1300.10">
    <property type="entry name" value="Fumarate reductase/succinate dehydrogenase, transmembrane subunit"/>
    <property type="match status" value="1"/>
</dbReference>
<keyword evidence="3 5" id="KW-1133">Transmembrane helix</keyword>
<gene>
    <name evidence="6" type="ORF">F8566_01110</name>
</gene>
<name>A0A6H9YUP3_9ACTN</name>
<evidence type="ECO:0000256" key="2">
    <source>
        <dbReference type="ARBA" id="ARBA00022692"/>
    </source>
</evidence>
<dbReference type="GO" id="GO:0016020">
    <property type="term" value="C:membrane"/>
    <property type="evidence" value="ECO:0007669"/>
    <property type="project" value="InterPro"/>
</dbReference>
<keyword evidence="4 5" id="KW-0472">Membrane</keyword>
<keyword evidence="1" id="KW-1003">Cell membrane</keyword>
<dbReference type="OrthoDB" id="8909678at2"/>
<dbReference type="Proteomes" id="UP000468735">
    <property type="component" value="Unassembled WGS sequence"/>
</dbReference>